<protein>
    <submittedName>
        <fullName evidence="3">Glucosyltransferase domain-containing protein</fullName>
    </submittedName>
</protein>
<feature type="transmembrane region" description="Helical" evidence="2">
    <location>
        <begin position="290"/>
        <end position="312"/>
    </location>
</feature>
<dbReference type="RefSeq" id="WP_303592902.1">
    <property type="nucleotide sequence ID" value="NZ_JAUORK010000003.1"/>
</dbReference>
<feature type="transmembrane region" description="Helical" evidence="2">
    <location>
        <begin position="431"/>
        <end position="450"/>
    </location>
</feature>
<name>A0AAP4TY77_9GAMM</name>
<reference evidence="3" key="1">
    <citation type="submission" date="2023-07" db="EMBL/GenBank/DDBJ databases">
        <title>Genome content predicts the carbon catabolic preferences of heterotrophic bacteria.</title>
        <authorList>
            <person name="Gralka M."/>
        </authorList>
    </citation>
    <scope>NUCLEOTIDE SEQUENCE</scope>
    <source>
        <strain evidence="3">C2R13</strain>
    </source>
</reference>
<keyword evidence="2" id="KW-0812">Transmembrane</keyword>
<dbReference type="Pfam" id="PF14264">
    <property type="entry name" value="Glucos_trans_II"/>
    <property type="match status" value="1"/>
</dbReference>
<feature type="compositionally biased region" description="Low complexity" evidence="1">
    <location>
        <begin position="568"/>
        <end position="597"/>
    </location>
</feature>
<evidence type="ECO:0000256" key="1">
    <source>
        <dbReference type="SAM" id="MobiDB-lite"/>
    </source>
</evidence>
<keyword evidence="2" id="KW-1133">Transmembrane helix</keyword>
<feature type="transmembrane region" description="Helical" evidence="2">
    <location>
        <begin position="180"/>
        <end position="201"/>
    </location>
</feature>
<dbReference type="EMBL" id="JAUORK010000003">
    <property type="protein sequence ID" value="MDO6671126.1"/>
    <property type="molecule type" value="Genomic_DNA"/>
</dbReference>
<evidence type="ECO:0000313" key="4">
    <source>
        <dbReference type="Proteomes" id="UP001170481"/>
    </source>
</evidence>
<dbReference type="Proteomes" id="UP001170481">
    <property type="component" value="Unassembled WGS sequence"/>
</dbReference>
<dbReference type="InterPro" id="IPR025686">
    <property type="entry name" value="Glucos_trans_II"/>
</dbReference>
<organism evidence="3 4">
    <name type="scientific">Cobetia amphilecti</name>
    <dbReference type="NCBI Taxonomy" id="1055104"/>
    <lineage>
        <taxon>Bacteria</taxon>
        <taxon>Pseudomonadati</taxon>
        <taxon>Pseudomonadota</taxon>
        <taxon>Gammaproteobacteria</taxon>
        <taxon>Oceanospirillales</taxon>
        <taxon>Halomonadaceae</taxon>
        <taxon>Cobetia</taxon>
    </lineage>
</organism>
<evidence type="ECO:0000313" key="3">
    <source>
        <dbReference type="EMBL" id="MDO6671126.1"/>
    </source>
</evidence>
<proteinExistence type="predicted"/>
<feature type="transmembrane region" description="Helical" evidence="2">
    <location>
        <begin position="141"/>
        <end position="159"/>
    </location>
</feature>
<dbReference type="AlphaFoldDB" id="A0AAP4TY77"/>
<feature type="transmembrane region" description="Helical" evidence="2">
    <location>
        <begin position="21"/>
        <end position="41"/>
    </location>
</feature>
<accession>A0AAP4TY77</accession>
<feature type="transmembrane region" description="Helical" evidence="2">
    <location>
        <begin position="236"/>
        <end position="254"/>
    </location>
</feature>
<sequence>MTRSQPLSQACDAADARRRQAWRILLASLVVIGLGLVPLIATRALYLDDMSRALDGYYGWTLNARPAAEGIMRLLGFGDVLVNVAPLPQLAAWGLAAGMALAWWRWLPGLSLAGCVVGNALIWLTPFTLQNFSYAFDSLPMSVALASAILASLVLRAGGKSGAEGEPTGGISEGRGPWQVWQPPLSALLLLLLALCCYQPALNAFLVLSLLEALFAGAASTSLWSRWRMLLQRGALAAVALLLYLPITRLLVAGEYSQQHGQMLPFADPQALLAGIEHNLSVALGALREGLGQVTLLLSLALLAGVALLRLLPHGVPLRHAEAAGAPEGRSRSARQLSLQRMSWALWALLLVPALWGPMLLLAEPVFHSRTLIAWGPLLGGALMLALSVRARESVRSSAEASATPSMTETANTQRKSPVWRRVMQCPLKQCLLIVACLLLVRHGVIFAAWSNALAAQQAHETQLARTLVAQAREQGLPLVSPRDAERYQPRDALPVLVLGEAPVAPLARVARQQVAAVGQNLVAAFTPDNYWAVVRLRLAGASAVTLLRDEALKARLQARSPCAPGDAASQTSDQPTSQPSAPSSAQSQVQSQVPSPALSLQEGVWVIDFRKLRQCD</sequence>
<feature type="transmembrane region" description="Helical" evidence="2">
    <location>
        <begin position="372"/>
        <end position="389"/>
    </location>
</feature>
<evidence type="ECO:0000256" key="2">
    <source>
        <dbReference type="SAM" id="Phobius"/>
    </source>
</evidence>
<feature type="region of interest" description="Disordered" evidence="1">
    <location>
        <begin position="559"/>
        <end position="597"/>
    </location>
</feature>
<comment type="caution">
    <text evidence="3">The sequence shown here is derived from an EMBL/GenBank/DDBJ whole genome shotgun (WGS) entry which is preliminary data.</text>
</comment>
<feature type="transmembrane region" description="Helical" evidence="2">
    <location>
        <begin position="110"/>
        <end position="129"/>
    </location>
</feature>
<gene>
    <name evidence="3" type="ORF">Q4535_03245</name>
</gene>
<keyword evidence="2" id="KW-0472">Membrane</keyword>
<feature type="transmembrane region" description="Helical" evidence="2">
    <location>
        <begin position="342"/>
        <end position="360"/>
    </location>
</feature>